<protein>
    <submittedName>
        <fullName evidence="2">Uncharacterized protein</fullName>
    </submittedName>
</protein>
<proteinExistence type="predicted"/>
<accession>A0A1Y5HUN8</accession>
<gene>
    <name evidence="2" type="ORF">A9R00_03090</name>
</gene>
<name>A0A1Y5HUN8_OLEAN</name>
<feature type="signal peptide" evidence="1">
    <location>
        <begin position="1"/>
        <end position="25"/>
    </location>
</feature>
<dbReference type="AlphaFoldDB" id="A0A1Y5HUN8"/>
<comment type="caution">
    <text evidence="2">The sequence shown here is derived from an EMBL/GenBank/DDBJ whole genome shotgun (WGS) entry which is preliminary data.</text>
</comment>
<feature type="chain" id="PRO_5012915525" evidence="1">
    <location>
        <begin position="26"/>
        <end position="81"/>
    </location>
</feature>
<dbReference type="EMBL" id="MABE01000175">
    <property type="protein sequence ID" value="OUS41026.1"/>
    <property type="molecule type" value="Genomic_DNA"/>
</dbReference>
<evidence type="ECO:0000313" key="3">
    <source>
        <dbReference type="Proteomes" id="UP000227088"/>
    </source>
</evidence>
<evidence type="ECO:0000313" key="2">
    <source>
        <dbReference type="EMBL" id="OUS41026.1"/>
    </source>
</evidence>
<reference evidence="3" key="1">
    <citation type="journal article" date="2017" name="Proc. Natl. Acad. Sci. U.S.A.">
        <title>Simulation of Deepwater Horizon oil plume reveals substrate specialization within a complex community of hydrocarbon degraders.</title>
        <authorList>
            <person name="Hu P."/>
            <person name="Dubinsky E.A."/>
            <person name="Probst A.J."/>
            <person name="Wang J."/>
            <person name="Sieber C.M.K."/>
            <person name="Tom L.M."/>
            <person name="Gardinali P."/>
            <person name="Banfield J.F."/>
            <person name="Atlas R.M."/>
            <person name="Andersen G.L."/>
        </authorList>
    </citation>
    <scope>NUCLEOTIDE SEQUENCE [LARGE SCALE GENOMIC DNA]</scope>
</reference>
<dbReference type="Proteomes" id="UP000227088">
    <property type="component" value="Unassembled WGS sequence"/>
</dbReference>
<organism evidence="2 3">
    <name type="scientific">Oleispira antarctica</name>
    <dbReference type="NCBI Taxonomy" id="188908"/>
    <lineage>
        <taxon>Bacteria</taxon>
        <taxon>Pseudomonadati</taxon>
        <taxon>Pseudomonadota</taxon>
        <taxon>Gammaproteobacteria</taxon>
        <taxon>Oceanospirillales</taxon>
        <taxon>Oceanospirillaceae</taxon>
        <taxon>Oleispira</taxon>
    </lineage>
</organism>
<feature type="non-terminal residue" evidence="2">
    <location>
        <position position="81"/>
    </location>
</feature>
<evidence type="ECO:0000256" key="1">
    <source>
        <dbReference type="SAM" id="SignalP"/>
    </source>
</evidence>
<sequence length="81" mass="8927">MNRLFRQASVRLLAIACSLPAAVFANEAATEQKEPTSLSLKQALQLTLDKNPELGLYPLYVRQIDGEMQQADINPITVADI</sequence>
<keyword evidence="1" id="KW-0732">Signal</keyword>